<dbReference type="CDD" id="cd00071">
    <property type="entry name" value="GMPK"/>
    <property type="match status" value="1"/>
</dbReference>
<keyword evidence="6 13" id="KW-0963">Cytoplasm</keyword>
<evidence type="ECO:0000259" key="14">
    <source>
        <dbReference type="PROSITE" id="PS50052"/>
    </source>
</evidence>
<evidence type="ECO:0000256" key="4">
    <source>
        <dbReference type="ARBA" id="ARBA00012961"/>
    </source>
</evidence>
<feature type="binding site" evidence="13">
    <location>
        <begin position="13"/>
        <end position="20"/>
    </location>
    <ligand>
        <name>ATP</name>
        <dbReference type="ChEBI" id="CHEBI:30616"/>
    </ligand>
</feature>
<dbReference type="NCBIfam" id="TIGR03263">
    <property type="entry name" value="guanyl_kin"/>
    <property type="match status" value="1"/>
</dbReference>
<organism evidence="15 16">
    <name type="scientific">Candidatus Mycoplasma haematohominis</name>
    <dbReference type="NCBI Taxonomy" id="1494318"/>
    <lineage>
        <taxon>Bacteria</taxon>
        <taxon>Bacillati</taxon>
        <taxon>Mycoplasmatota</taxon>
        <taxon>Mollicutes</taxon>
        <taxon>Mycoplasmataceae</taxon>
        <taxon>Mycoplasma</taxon>
    </lineage>
</organism>
<evidence type="ECO:0000256" key="7">
    <source>
        <dbReference type="ARBA" id="ARBA00022679"/>
    </source>
</evidence>
<dbReference type="Gene3D" id="3.30.63.10">
    <property type="entry name" value="Guanylate Kinase phosphate binding domain"/>
    <property type="match status" value="1"/>
</dbReference>
<comment type="caution">
    <text evidence="15">The sequence shown here is derived from an EMBL/GenBank/DDBJ whole genome shotgun (WGS) entry which is preliminary data.</text>
</comment>
<keyword evidence="8 13" id="KW-0547">Nucleotide-binding</keyword>
<dbReference type="InterPro" id="IPR020590">
    <property type="entry name" value="Guanylate_kinase_CS"/>
</dbReference>
<evidence type="ECO:0000313" key="15">
    <source>
        <dbReference type="EMBL" id="GCE63354.1"/>
    </source>
</evidence>
<reference evidence="15 16" key="1">
    <citation type="submission" date="2019-01" db="EMBL/GenBank/DDBJ databases">
        <title>Draft genome sequences of Candidatus Mycoplasma haemohominis SWG34-3 identified from a patient with pyrexia, anemia and liver dysfunction.</title>
        <authorList>
            <person name="Sekizuka T."/>
            <person name="Hattori N."/>
            <person name="Katano H."/>
            <person name="Takuma T."/>
            <person name="Ito T."/>
            <person name="Arai N."/>
            <person name="Yanai R."/>
            <person name="Ishii S."/>
            <person name="Miura Y."/>
            <person name="Tokunaga T."/>
            <person name="Watanabe H."/>
            <person name="Nomura N."/>
            <person name="Eguchi J."/>
            <person name="Arai T."/>
            <person name="Hasegawa H."/>
            <person name="Nakamaki T."/>
            <person name="Wakita T."/>
            <person name="Niki Y."/>
            <person name="Kuroda M."/>
        </authorList>
    </citation>
    <scope>NUCLEOTIDE SEQUENCE [LARGE SCALE GENOMIC DNA]</scope>
    <source>
        <strain evidence="15">SWG34-3</strain>
    </source>
</reference>
<dbReference type="Proteomes" id="UP000324831">
    <property type="component" value="Unassembled WGS sequence"/>
</dbReference>
<dbReference type="EC" id="2.7.4.8" evidence="4 13"/>
<dbReference type="InterPro" id="IPR008144">
    <property type="entry name" value="Guanylate_kin-like_dom"/>
</dbReference>
<dbReference type="AlphaFoldDB" id="A0A478FQW7"/>
<dbReference type="InterPro" id="IPR017665">
    <property type="entry name" value="Guanylate_kinase"/>
</dbReference>
<evidence type="ECO:0000256" key="12">
    <source>
        <dbReference type="ARBA" id="ARBA00048594"/>
    </source>
</evidence>
<name>A0A478FQW7_9MOLU</name>
<dbReference type="InterPro" id="IPR008145">
    <property type="entry name" value="GK/Ca_channel_bsu"/>
</dbReference>
<evidence type="ECO:0000256" key="9">
    <source>
        <dbReference type="ARBA" id="ARBA00022777"/>
    </source>
</evidence>
<keyword evidence="7 13" id="KW-0808">Transferase</keyword>
<evidence type="ECO:0000313" key="16">
    <source>
        <dbReference type="Proteomes" id="UP000324831"/>
    </source>
</evidence>
<proteinExistence type="inferred from homology"/>
<evidence type="ECO:0000256" key="1">
    <source>
        <dbReference type="ARBA" id="ARBA00003531"/>
    </source>
</evidence>
<dbReference type="PANTHER" id="PTHR23117">
    <property type="entry name" value="GUANYLATE KINASE-RELATED"/>
    <property type="match status" value="1"/>
</dbReference>
<dbReference type="EMBL" id="BIMN01000001">
    <property type="protein sequence ID" value="GCE63354.1"/>
    <property type="molecule type" value="Genomic_DNA"/>
</dbReference>
<gene>
    <name evidence="13 15" type="primary">gmk</name>
    <name evidence="15" type="ORF">MHSWG343_03430</name>
</gene>
<evidence type="ECO:0000256" key="11">
    <source>
        <dbReference type="ARBA" id="ARBA00030128"/>
    </source>
</evidence>
<evidence type="ECO:0000256" key="10">
    <source>
        <dbReference type="ARBA" id="ARBA00022840"/>
    </source>
</evidence>
<dbReference type="GO" id="GO:0005524">
    <property type="term" value="F:ATP binding"/>
    <property type="evidence" value="ECO:0007669"/>
    <property type="project" value="UniProtKB-UniRule"/>
</dbReference>
<evidence type="ECO:0000256" key="5">
    <source>
        <dbReference type="ARBA" id="ARBA00016296"/>
    </source>
</evidence>
<comment type="function">
    <text evidence="1 13">Essential for recycling GMP and indirectly, cGMP.</text>
</comment>
<evidence type="ECO:0000256" key="3">
    <source>
        <dbReference type="ARBA" id="ARBA00005790"/>
    </source>
</evidence>
<evidence type="ECO:0000256" key="13">
    <source>
        <dbReference type="HAMAP-Rule" id="MF_00328"/>
    </source>
</evidence>
<dbReference type="RefSeq" id="WP_216082941.1">
    <property type="nucleotide sequence ID" value="NZ_CACTIB010000008.1"/>
</dbReference>
<comment type="subcellular location">
    <subcellularLocation>
        <location evidence="2 13">Cytoplasm</location>
    </subcellularLocation>
</comment>
<protein>
    <recommendedName>
        <fullName evidence="5 13">Guanylate kinase</fullName>
        <ecNumber evidence="4 13">2.7.4.8</ecNumber>
    </recommendedName>
    <alternativeName>
        <fullName evidence="11 13">GMP kinase</fullName>
    </alternativeName>
</protein>
<dbReference type="PANTHER" id="PTHR23117:SF13">
    <property type="entry name" value="GUANYLATE KINASE"/>
    <property type="match status" value="1"/>
</dbReference>
<feature type="domain" description="Guanylate kinase-like" evidence="14">
    <location>
        <begin position="6"/>
        <end position="185"/>
    </location>
</feature>
<dbReference type="GO" id="GO:0005829">
    <property type="term" value="C:cytosol"/>
    <property type="evidence" value="ECO:0007669"/>
    <property type="project" value="TreeGrafter"/>
</dbReference>
<dbReference type="SUPFAM" id="SSF52540">
    <property type="entry name" value="P-loop containing nucleoside triphosphate hydrolases"/>
    <property type="match status" value="1"/>
</dbReference>
<comment type="similarity">
    <text evidence="3 13">Belongs to the guanylate kinase family.</text>
</comment>
<keyword evidence="10 13" id="KW-0067">ATP-binding</keyword>
<dbReference type="GO" id="GO:0004385">
    <property type="term" value="F:GMP kinase activity"/>
    <property type="evidence" value="ECO:0007669"/>
    <property type="project" value="UniProtKB-UniRule"/>
</dbReference>
<dbReference type="FunFam" id="3.30.63.10:FF:000005">
    <property type="entry name" value="Guanylate kinase"/>
    <property type="match status" value="1"/>
</dbReference>
<comment type="catalytic activity">
    <reaction evidence="12 13">
        <text>GMP + ATP = GDP + ADP</text>
        <dbReference type="Rhea" id="RHEA:20780"/>
        <dbReference type="ChEBI" id="CHEBI:30616"/>
        <dbReference type="ChEBI" id="CHEBI:58115"/>
        <dbReference type="ChEBI" id="CHEBI:58189"/>
        <dbReference type="ChEBI" id="CHEBI:456216"/>
        <dbReference type="EC" id="2.7.4.8"/>
    </reaction>
</comment>
<evidence type="ECO:0000256" key="8">
    <source>
        <dbReference type="ARBA" id="ARBA00022741"/>
    </source>
</evidence>
<evidence type="ECO:0000256" key="6">
    <source>
        <dbReference type="ARBA" id="ARBA00022490"/>
    </source>
</evidence>
<dbReference type="PROSITE" id="PS50052">
    <property type="entry name" value="GUANYLATE_KINASE_2"/>
    <property type="match status" value="1"/>
</dbReference>
<dbReference type="Gene3D" id="3.40.50.300">
    <property type="entry name" value="P-loop containing nucleotide triphosphate hydrolases"/>
    <property type="match status" value="1"/>
</dbReference>
<accession>A0A478FQW7</accession>
<dbReference type="InterPro" id="IPR027417">
    <property type="entry name" value="P-loop_NTPase"/>
</dbReference>
<sequence length="188" mass="21676">MASKKGKLILIAGPSGVGKKTLIGELIKDSSLNLMFSISCTTRKKRTEEQDGIDYFFISKEEFQRKIDNGQMLEYAHFFDNYYGTPKEWVEEKLSQGINILLEIETEGFNQIVEKYPDVVSIFILPTSLSELERRLRNRGTEDDHDISMRLKKAEKEIIEASNFKYQVVNDDIQKAVNELKKIITSEL</sequence>
<keyword evidence="9 13" id="KW-0418">Kinase</keyword>
<dbReference type="HAMAP" id="MF_00328">
    <property type="entry name" value="Guanylate_kinase"/>
    <property type="match status" value="1"/>
</dbReference>
<dbReference type="PROSITE" id="PS00856">
    <property type="entry name" value="GUANYLATE_KINASE_1"/>
    <property type="match status" value="1"/>
</dbReference>
<dbReference type="SMART" id="SM00072">
    <property type="entry name" value="GuKc"/>
    <property type="match status" value="1"/>
</dbReference>
<evidence type="ECO:0000256" key="2">
    <source>
        <dbReference type="ARBA" id="ARBA00004496"/>
    </source>
</evidence>
<dbReference type="Pfam" id="PF00625">
    <property type="entry name" value="Guanylate_kin"/>
    <property type="match status" value="1"/>
</dbReference>